<evidence type="ECO:0000256" key="1">
    <source>
        <dbReference type="ARBA" id="ARBA00004429"/>
    </source>
</evidence>
<dbReference type="NCBIfam" id="TIGR00353">
    <property type="entry name" value="nrfE"/>
    <property type="match status" value="1"/>
</dbReference>
<evidence type="ECO:0000256" key="2">
    <source>
        <dbReference type="ARBA" id="ARBA00009186"/>
    </source>
</evidence>
<keyword evidence="6" id="KW-0201">Cytochrome c-type biogenesis</keyword>
<feature type="transmembrane region" description="Helical" evidence="10">
    <location>
        <begin position="352"/>
        <end position="372"/>
    </location>
</feature>
<dbReference type="EMBL" id="JBHRSL010000003">
    <property type="protein sequence ID" value="MFC3051478.1"/>
    <property type="molecule type" value="Genomic_DNA"/>
</dbReference>
<dbReference type="InterPro" id="IPR003567">
    <property type="entry name" value="Cyt_c_biogenesis"/>
</dbReference>
<evidence type="ECO:0000313" key="13">
    <source>
        <dbReference type="EMBL" id="MFC3051478.1"/>
    </source>
</evidence>
<sequence>MIPELGHFALILALMLALVAATVPHIGNHKNSAPLMALADRLAYGQFFLVVLAFLALGYAYITSDFSVVNVATNSHTQKPLLYKISGVWGNHEGSLLLWVLMLTLFAAAVARRGRALPLRFRSRVLAVQSALVVGFLLFILLTSNPFLRLDPAPLEGNGLNPLLQDPGLAFHPPMLYLGYVGLSVAFSFAVAALIEGEVTPLWARWVRPWTLTAWMFLTGGIALGSWWAYYELGWGGWWFWDPVENASFMPWLAAAALLHSSIVVEKRDALKSWTILLAIVAFSFSLLGTFLVRSGVLTSVHAFAVDPARGVFILAFLALVIGGSLTLYAWRAPKLAPSGLFGMVSRESGLILNNILLSTFAAVVLVGTLYPLVVEAMGSTQISVGPPFFEYAATVLMSPLVVALGFGPLLAWKRGRIGRTAQLLLPAFIVALFVGCFVLWQQAGGYVMSAFGLGLAAWLMTSVLLEIAERTQLFKAPKTAFRRMRALPRAQWGMSAAHMGLALIIMGVTVSETWTEEKLVLMQPGDTETVAGYTFEMQDVRPVMGPNFTAVRALFRVTKTGREITVLDPEDRVYTSPKMNTTEAAIYPLPLGDLYAVIGESAGGKKWSVRLYFKPMISFLWLGAGMMMLGGLISLSDRRQRIGVPQVKQQEALP</sequence>
<dbReference type="NCBIfam" id="NF007691">
    <property type="entry name" value="PRK10369.1"/>
    <property type="match status" value="1"/>
</dbReference>
<keyword evidence="14" id="KW-1185">Reference proteome</keyword>
<evidence type="ECO:0000256" key="6">
    <source>
        <dbReference type="ARBA" id="ARBA00022748"/>
    </source>
</evidence>
<evidence type="ECO:0000256" key="8">
    <source>
        <dbReference type="ARBA" id="ARBA00023136"/>
    </source>
</evidence>
<reference evidence="14" key="1">
    <citation type="journal article" date="2019" name="Int. J. Syst. Evol. Microbiol.">
        <title>The Global Catalogue of Microorganisms (GCM) 10K type strain sequencing project: providing services to taxonomists for standard genome sequencing and annotation.</title>
        <authorList>
            <consortium name="The Broad Institute Genomics Platform"/>
            <consortium name="The Broad Institute Genome Sequencing Center for Infectious Disease"/>
            <person name="Wu L."/>
            <person name="Ma J."/>
        </authorList>
    </citation>
    <scope>NUCLEOTIDE SEQUENCE [LARGE SCALE GENOMIC DNA]</scope>
    <source>
        <strain evidence="14">KCTC 62164</strain>
    </source>
</reference>
<evidence type="ECO:0000256" key="9">
    <source>
        <dbReference type="ARBA" id="ARBA00037230"/>
    </source>
</evidence>
<feature type="transmembrane region" description="Helical" evidence="10">
    <location>
        <begin position="96"/>
        <end position="114"/>
    </location>
</feature>
<feature type="transmembrane region" description="Helical" evidence="10">
    <location>
        <begin position="617"/>
        <end position="636"/>
    </location>
</feature>
<evidence type="ECO:0000256" key="7">
    <source>
        <dbReference type="ARBA" id="ARBA00022989"/>
    </source>
</evidence>
<feature type="domain" description="Cytochrome c-type biogenesis protein CcmF C-terminal" evidence="12">
    <location>
        <begin position="315"/>
        <end position="639"/>
    </location>
</feature>
<comment type="caution">
    <text evidence="13">The sequence shown here is derived from an EMBL/GenBank/DDBJ whole genome shotgun (WGS) entry which is preliminary data.</text>
</comment>
<feature type="transmembrane region" description="Helical" evidence="10">
    <location>
        <begin position="392"/>
        <end position="412"/>
    </location>
</feature>
<dbReference type="PRINTS" id="PR01411">
    <property type="entry name" value="CCMFBIOGNSIS"/>
</dbReference>
<dbReference type="Proteomes" id="UP001595444">
    <property type="component" value="Unassembled WGS sequence"/>
</dbReference>
<feature type="transmembrane region" description="Helical" evidence="10">
    <location>
        <begin position="274"/>
        <end position="292"/>
    </location>
</feature>
<dbReference type="PRINTS" id="PR01410">
    <property type="entry name" value="CCBIOGENESIS"/>
</dbReference>
<dbReference type="Pfam" id="PF16327">
    <property type="entry name" value="CcmF_C"/>
    <property type="match status" value="1"/>
</dbReference>
<gene>
    <name evidence="13" type="ORF">ACFOKA_06140</name>
</gene>
<evidence type="ECO:0000259" key="12">
    <source>
        <dbReference type="Pfam" id="PF16327"/>
    </source>
</evidence>
<keyword evidence="4" id="KW-0997">Cell inner membrane</keyword>
<dbReference type="GO" id="GO:0016829">
    <property type="term" value="F:lyase activity"/>
    <property type="evidence" value="ECO:0007669"/>
    <property type="project" value="UniProtKB-KW"/>
</dbReference>
<feature type="transmembrane region" description="Helical" evidence="10">
    <location>
        <begin position="424"/>
        <end position="441"/>
    </location>
</feature>
<keyword evidence="7 10" id="KW-1133">Transmembrane helix</keyword>
<evidence type="ECO:0000256" key="3">
    <source>
        <dbReference type="ARBA" id="ARBA00022475"/>
    </source>
</evidence>
<feature type="transmembrane region" description="Helical" evidence="10">
    <location>
        <begin position="447"/>
        <end position="469"/>
    </location>
</feature>
<feature type="transmembrane region" description="Helical" evidence="10">
    <location>
        <begin position="312"/>
        <end position="331"/>
    </location>
</feature>
<feature type="transmembrane region" description="Helical" evidence="10">
    <location>
        <begin position="126"/>
        <end position="148"/>
    </location>
</feature>
<organism evidence="13 14">
    <name type="scientific">Kordiimonas pumila</name>
    <dbReference type="NCBI Taxonomy" id="2161677"/>
    <lineage>
        <taxon>Bacteria</taxon>
        <taxon>Pseudomonadati</taxon>
        <taxon>Pseudomonadota</taxon>
        <taxon>Alphaproteobacteria</taxon>
        <taxon>Kordiimonadales</taxon>
        <taxon>Kordiimonadaceae</taxon>
        <taxon>Kordiimonas</taxon>
    </lineage>
</organism>
<feature type="transmembrane region" description="Helical" evidence="10">
    <location>
        <begin position="175"/>
        <end position="195"/>
    </location>
</feature>
<dbReference type="InterPro" id="IPR002541">
    <property type="entry name" value="Cyt_c_assembly"/>
</dbReference>
<comment type="function">
    <text evidence="9">Required for the biogenesis of c-type cytochromes. Possible subunit of a heme lyase.</text>
</comment>
<evidence type="ECO:0000259" key="11">
    <source>
        <dbReference type="Pfam" id="PF01578"/>
    </source>
</evidence>
<keyword evidence="8 10" id="KW-0472">Membrane</keyword>
<keyword evidence="5 10" id="KW-0812">Transmembrane</keyword>
<evidence type="ECO:0000256" key="5">
    <source>
        <dbReference type="ARBA" id="ARBA00022692"/>
    </source>
</evidence>
<feature type="domain" description="Cytochrome c assembly protein" evidence="11">
    <location>
        <begin position="89"/>
        <end position="295"/>
    </location>
</feature>
<keyword evidence="13" id="KW-0456">Lyase</keyword>
<comment type="similarity">
    <text evidence="2">Belongs to the CcmF/CycK/Ccl1/NrfE/CcsA family.</text>
</comment>
<accession>A0ABV7D367</accession>
<evidence type="ECO:0000313" key="14">
    <source>
        <dbReference type="Proteomes" id="UP001595444"/>
    </source>
</evidence>
<dbReference type="RefSeq" id="WP_194214317.1">
    <property type="nucleotide sequence ID" value="NZ_CP061205.1"/>
</dbReference>
<dbReference type="Pfam" id="PF01578">
    <property type="entry name" value="Cytochrom_C_asm"/>
    <property type="match status" value="1"/>
</dbReference>
<evidence type="ECO:0000256" key="10">
    <source>
        <dbReference type="SAM" id="Phobius"/>
    </source>
</evidence>
<feature type="transmembrane region" description="Helical" evidence="10">
    <location>
        <begin position="490"/>
        <end position="511"/>
    </location>
</feature>
<name>A0ABV7D367_9PROT</name>
<dbReference type="InterPro" id="IPR003568">
    <property type="entry name" value="Cyt_c_biogenesis_CcmF"/>
</dbReference>
<evidence type="ECO:0000256" key="4">
    <source>
        <dbReference type="ARBA" id="ARBA00022519"/>
    </source>
</evidence>
<dbReference type="PANTHER" id="PTHR43653:SF1">
    <property type="entry name" value="CYTOCHROME C-TYPE BIOGENESIS PROTEIN CCMF"/>
    <property type="match status" value="1"/>
</dbReference>
<feature type="transmembrane region" description="Helical" evidence="10">
    <location>
        <begin position="6"/>
        <end position="23"/>
    </location>
</feature>
<feature type="transmembrane region" description="Helical" evidence="10">
    <location>
        <begin position="43"/>
        <end position="62"/>
    </location>
</feature>
<keyword evidence="3" id="KW-1003">Cell membrane</keyword>
<dbReference type="InterPro" id="IPR032523">
    <property type="entry name" value="CcmF_C"/>
</dbReference>
<proteinExistence type="inferred from homology"/>
<feature type="transmembrane region" description="Helical" evidence="10">
    <location>
        <begin position="249"/>
        <end position="265"/>
    </location>
</feature>
<dbReference type="PANTHER" id="PTHR43653">
    <property type="entry name" value="CYTOCHROME C ASSEMBLY PROTEIN-RELATED"/>
    <property type="match status" value="1"/>
</dbReference>
<comment type="subcellular location">
    <subcellularLocation>
        <location evidence="1">Cell inner membrane</location>
        <topology evidence="1">Multi-pass membrane protein</topology>
    </subcellularLocation>
</comment>
<feature type="transmembrane region" description="Helical" evidence="10">
    <location>
        <begin position="207"/>
        <end position="229"/>
    </location>
</feature>
<protein>
    <submittedName>
        <fullName evidence="13">Heme lyase CcmF/NrfE family subunit</fullName>
    </submittedName>
</protein>